<dbReference type="Proteomes" id="UP000828390">
    <property type="component" value="Unassembled WGS sequence"/>
</dbReference>
<accession>A0A9D4F045</accession>
<sequence>MQEKLYGVWEAFSAQPGGDQHAREALRQSGRPLAHSQEGTTMQEKLYGVWEALSAQP</sequence>
<comment type="caution">
    <text evidence="2">The sequence shown here is derived from an EMBL/GenBank/DDBJ whole genome shotgun (WGS) entry which is preliminary data.</text>
</comment>
<dbReference type="AlphaFoldDB" id="A0A9D4F045"/>
<reference evidence="2" key="1">
    <citation type="journal article" date="2019" name="bioRxiv">
        <title>The Genome of the Zebra Mussel, Dreissena polymorpha: A Resource for Invasive Species Research.</title>
        <authorList>
            <person name="McCartney M.A."/>
            <person name="Auch B."/>
            <person name="Kono T."/>
            <person name="Mallez S."/>
            <person name="Zhang Y."/>
            <person name="Obille A."/>
            <person name="Becker A."/>
            <person name="Abrahante J.E."/>
            <person name="Garbe J."/>
            <person name="Badalamenti J.P."/>
            <person name="Herman A."/>
            <person name="Mangelson H."/>
            <person name="Liachko I."/>
            <person name="Sullivan S."/>
            <person name="Sone E.D."/>
            <person name="Koren S."/>
            <person name="Silverstein K.A.T."/>
            <person name="Beckman K.B."/>
            <person name="Gohl D.M."/>
        </authorList>
    </citation>
    <scope>NUCLEOTIDE SEQUENCE</scope>
    <source>
        <strain evidence="2">Duluth1</strain>
        <tissue evidence="2">Whole animal</tissue>
    </source>
</reference>
<evidence type="ECO:0000256" key="1">
    <source>
        <dbReference type="SAM" id="MobiDB-lite"/>
    </source>
</evidence>
<feature type="region of interest" description="Disordered" evidence="1">
    <location>
        <begin position="15"/>
        <end position="40"/>
    </location>
</feature>
<name>A0A9D4F045_DREPO</name>
<proteinExistence type="predicted"/>
<evidence type="ECO:0000313" key="3">
    <source>
        <dbReference type="Proteomes" id="UP000828390"/>
    </source>
</evidence>
<keyword evidence="3" id="KW-1185">Reference proteome</keyword>
<evidence type="ECO:0000313" key="2">
    <source>
        <dbReference type="EMBL" id="KAH3789955.1"/>
    </source>
</evidence>
<organism evidence="2 3">
    <name type="scientific">Dreissena polymorpha</name>
    <name type="common">Zebra mussel</name>
    <name type="synonym">Mytilus polymorpha</name>
    <dbReference type="NCBI Taxonomy" id="45954"/>
    <lineage>
        <taxon>Eukaryota</taxon>
        <taxon>Metazoa</taxon>
        <taxon>Spiralia</taxon>
        <taxon>Lophotrochozoa</taxon>
        <taxon>Mollusca</taxon>
        <taxon>Bivalvia</taxon>
        <taxon>Autobranchia</taxon>
        <taxon>Heteroconchia</taxon>
        <taxon>Euheterodonta</taxon>
        <taxon>Imparidentia</taxon>
        <taxon>Neoheterodontei</taxon>
        <taxon>Myida</taxon>
        <taxon>Dreissenoidea</taxon>
        <taxon>Dreissenidae</taxon>
        <taxon>Dreissena</taxon>
    </lineage>
</organism>
<dbReference type="EMBL" id="JAIWYP010000008">
    <property type="protein sequence ID" value="KAH3789955.1"/>
    <property type="molecule type" value="Genomic_DNA"/>
</dbReference>
<reference evidence="2" key="2">
    <citation type="submission" date="2020-11" db="EMBL/GenBank/DDBJ databases">
        <authorList>
            <person name="McCartney M.A."/>
            <person name="Auch B."/>
            <person name="Kono T."/>
            <person name="Mallez S."/>
            <person name="Becker A."/>
            <person name="Gohl D.M."/>
            <person name="Silverstein K.A.T."/>
            <person name="Koren S."/>
            <person name="Bechman K.B."/>
            <person name="Herman A."/>
            <person name="Abrahante J.E."/>
            <person name="Garbe J."/>
        </authorList>
    </citation>
    <scope>NUCLEOTIDE SEQUENCE</scope>
    <source>
        <strain evidence="2">Duluth1</strain>
        <tissue evidence="2">Whole animal</tissue>
    </source>
</reference>
<protein>
    <submittedName>
        <fullName evidence="2">Uncharacterized protein</fullName>
    </submittedName>
</protein>
<gene>
    <name evidence="2" type="ORF">DPMN_168147</name>
</gene>